<dbReference type="EMBL" id="JABAEB010000004">
    <property type="protein sequence ID" value="NLQ22607.1"/>
    <property type="molecule type" value="Genomic_DNA"/>
</dbReference>
<dbReference type="Pfam" id="PF06452">
    <property type="entry name" value="CBM9_1"/>
    <property type="match status" value="1"/>
</dbReference>
<dbReference type="CDD" id="cd09618">
    <property type="entry name" value="CBM9_like_2"/>
    <property type="match status" value="1"/>
</dbReference>
<evidence type="ECO:0000313" key="5">
    <source>
        <dbReference type="Proteomes" id="UP000527352"/>
    </source>
</evidence>
<dbReference type="SUPFAM" id="SSF49344">
    <property type="entry name" value="CBD9-like"/>
    <property type="match status" value="1"/>
</dbReference>
<organism evidence="4 5">
    <name type="scientific">Shewanella oncorhynchi</name>
    <dbReference type="NCBI Taxonomy" id="2726434"/>
    <lineage>
        <taxon>Bacteria</taxon>
        <taxon>Pseudomonadati</taxon>
        <taxon>Pseudomonadota</taxon>
        <taxon>Gammaproteobacteria</taxon>
        <taxon>Alteromonadales</taxon>
        <taxon>Shewanellaceae</taxon>
        <taxon>Shewanella</taxon>
    </lineage>
</organism>
<dbReference type="InterPro" id="IPR010502">
    <property type="entry name" value="Carb-bd_dom_fam9"/>
</dbReference>
<evidence type="ECO:0000259" key="3">
    <source>
        <dbReference type="Pfam" id="PF19313"/>
    </source>
</evidence>
<feature type="domain" description="Carbohydrate-binding" evidence="2">
    <location>
        <begin position="52"/>
        <end position="210"/>
    </location>
</feature>
<accession>A0ABX1KNC2</accession>
<proteinExistence type="predicted"/>
<protein>
    <submittedName>
        <fullName evidence="4">Carbohydrate binding family 9 domain-containing protein</fullName>
    </submittedName>
</protein>
<feature type="region of interest" description="Disordered" evidence="1">
    <location>
        <begin position="418"/>
        <end position="437"/>
    </location>
</feature>
<feature type="domain" description="DUF5916" evidence="3">
    <location>
        <begin position="270"/>
        <end position="345"/>
    </location>
</feature>
<sequence>MRATNVLFESFLLKSILAIILSSLTFLPVTCLAGYASQFQLAIPTLNSAANIDGELDDAIWQQAAVTELKYETQPGENIAALVKTEARVYATKTSLFVAFTAKDINPKLIRATLKDRDKLWSDDLVGIKLDTFNNARLAYQFFINPLGVQLDSIENELTGEESEAWDGIWKSAGKITADGYQVEVELPLRLFNFDDKKSLQEWGFELIRYYPRNEKHRLSTHKIDRNTSCQLCQLGVASGLAGAEQGQDVQITPTFIANRNEHKQADGWEADNNLEPGVDLRWGINSSTLLNATINPDFSQVESDAGQLDVNSTFSLFYDEKRPFFLDNKDYFDTQVNLLHTRNIVAPDYGIKLTSKSDDHTLALLASNDSQTTFLVPGNLSSEVASLDQESLNLAGRYRFDISKTFSIGGLLTAKTSSDNTHNGTANTPHNEINSQPDYHNYVISLDAKYQLTPQDSFTAQVAQSDTQYPTGVYRQFCTDTENDPSNGLPCGQSQLDCELGHCQLNEQVLRSQSDNRFGGNLYQLTFKHEERNWFAYSEYNAVDPDFRADLGFVEKIDYRTFEAGAGLIWYPTGTFNKVELAGDWDITHNQAGERLEEEYEAYIEIIGALQSEITFGVETRERVGPRRDASQLTIAGNSQLYDETQVWFYGAVTPLSPLSMELEMYYGDEIDFINDRLGTKTQMNPSINWKIANGLSIDISHLYQQMDVEQGALFTANLSDVRLNWQFSLHSFIRLSSIYTRINRNVAQYLYSAPQSEEAHLGNELLYGYKLNPQSVFYLGYSDSLQANDELSRLTRDEKTYFMKLSYAWLL</sequence>
<dbReference type="Gene3D" id="2.60.40.1190">
    <property type="match status" value="1"/>
</dbReference>
<evidence type="ECO:0000259" key="2">
    <source>
        <dbReference type="Pfam" id="PF06452"/>
    </source>
</evidence>
<name>A0ABX1KNC2_9GAMM</name>
<keyword evidence="5" id="KW-1185">Reference proteome</keyword>
<dbReference type="RefSeq" id="WP_168824149.1">
    <property type="nucleotide sequence ID" value="NZ_JABAEB010000004.1"/>
</dbReference>
<gene>
    <name evidence="4" type="ORF">HGO26_06895</name>
</gene>
<dbReference type="Pfam" id="PF19313">
    <property type="entry name" value="DUF5916"/>
    <property type="match status" value="1"/>
</dbReference>
<comment type="caution">
    <text evidence="4">The sequence shown here is derived from an EMBL/GenBank/DDBJ whole genome shotgun (WGS) entry which is preliminary data.</text>
</comment>
<evidence type="ECO:0000256" key="1">
    <source>
        <dbReference type="SAM" id="MobiDB-lite"/>
    </source>
</evidence>
<dbReference type="InterPro" id="IPR045670">
    <property type="entry name" value="DUF5916"/>
</dbReference>
<dbReference type="Proteomes" id="UP000527352">
    <property type="component" value="Unassembled WGS sequence"/>
</dbReference>
<evidence type="ECO:0000313" key="4">
    <source>
        <dbReference type="EMBL" id="NLQ22607.1"/>
    </source>
</evidence>
<reference evidence="4 5" key="1">
    <citation type="submission" date="2020-04" db="EMBL/GenBank/DDBJ databases">
        <title>The first description of lens atrophy caused by putative novel Shewanella sp. that is a new emerging pathogen for cultured rainbow trout?</title>
        <authorList>
            <person name="Saticioglu I.B."/>
            <person name="Duman M."/>
            <person name="Altun S."/>
        </authorList>
    </citation>
    <scope>NUCLEOTIDE SEQUENCE [LARGE SCALE GENOMIC DNA]</scope>
    <source>
        <strain evidence="4 5">S-1</strain>
    </source>
</reference>